<dbReference type="InterPro" id="IPR014017">
    <property type="entry name" value="DNA_helicase_UvrD-like_C"/>
</dbReference>
<feature type="domain" description="UvrD-like helicase C-terminal" evidence="15">
    <location>
        <begin position="281"/>
        <end position="555"/>
    </location>
</feature>
<comment type="catalytic activity">
    <reaction evidence="8">
        <text>Couples ATP hydrolysis with the unwinding of duplex DNA by translocating in the 3'-5' direction.</text>
        <dbReference type="EC" id="5.6.2.4"/>
    </reaction>
</comment>
<feature type="coiled-coil region" evidence="12">
    <location>
        <begin position="498"/>
        <end position="525"/>
    </location>
</feature>
<dbReference type="InterPro" id="IPR013986">
    <property type="entry name" value="DExx_box_DNA_helicase_dom_sf"/>
</dbReference>
<keyword evidence="4 11" id="KW-0347">Helicase</keyword>
<sequence length="716" mass="81529">MSSVIDSLNAPQKEAALTLDKDVRIIAGAGSGKTRVLMARIASLVDNGILPWRILAITFTNKAAREMKERLQTLLQDAARDVRISTIHSLCVRILREDASAIGYPKNFTILDGDDQKSMLRTIYKELDMDRTTFPPAAVLGKISGWKTAGYSPEEAQDQTDGPEAKAYELYERQLEDMKAMDFDDLLLKTRHLLGTNQEVRDKWQNRLDYIHVDEFQDVDPVQYDIIRLLKRPDAFLCVVGDPDQTIYTWRGAAVDIILNFARDFPNTRTVILNENYRSSQTILDAANALIAHNHGRIEKDLFSSIESDRKIETFQAQDESQEPLQVARDITRARKEGLEYRDIAVLYRSNYLSRGIERVLGKLRIPYRIYGGIRFYERQEIKDMLSYLKLITEPDPEDPAQKSLDLAVMRVINVPRRGIGARTVEKLQKEAADRGLNLLEVLRDPQTVSGAAAKKFAPFVELVDEMKSLRASVPLDELMMRMAFDSGYMAMLKDTREEDREENIEELQADIRQALQENPDLTLEEYLQDLSLFTDRDEEAGNAVSLMTVHAAKGLEFEQVHIVGLNEGVFPSLRAMEEAGRDGLEEERRLMYVAMTRAKKALYLSWNSGYSFQLDRHKTPSRFIQEIPEDYVKQESTPLDNYPVHKSPQGQSRKSRGRTPKPTTRLRKGDHVEHTVYGAGMVTDVQKDIVSVAFGHPNGVRKLNMHHPSLQKVKG</sequence>
<keyword evidence="3 11" id="KW-0378">Hydrolase</keyword>
<feature type="binding site" evidence="11">
    <location>
        <begin position="27"/>
        <end position="34"/>
    </location>
    <ligand>
        <name>ATP</name>
        <dbReference type="ChEBI" id="CHEBI:30616"/>
    </ligand>
</feature>
<dbReference type="GO" id="GO:0003677">
    <property type="term" value="F:DNA binding"/>
    <property type="evidence" value="ECO:0007669"/>
    <property type="project" value="UniProtKB-KW"/>
</dbReference>
<keyword evidence="7" id="KW-0413">Isomerase</keyword>
<reference evidence="16 17" key="1">
    <citation type="submission" date="2016-11" db="EMBL/GenBank/DDBJ databases">
        <title>Description of two novel members of the family Erysipelotrichaceae: Ileibacterium lipovorans gen. nov., sp. nov. and Dubosiella newyorkensis, gen. nov., sp. nov.</title>
        <authorList>
            <person name="Cox L.M."/>
            <person name="Sohn J."/>
            <person name="Tyrrell K.L."/>
            <person name="Citron D.M."/>
            <person name="Lawson P.A."/>
            <person name="Patel N.B."/>
            <person name="Iizumi T."/>
            <person name="Perez-Perez G.I."/>
            <person name="Goldstein E.J."/>
            <person name="Blaser M.J."/>
        </authorList>
    </citation>
    <scope>NUCLEOTIDE SEQUENCE [LARGE SCALE GENOMIC DNA]</scope>
    <source>
        <strain evidence="16 17">NYU-BL-K8</strain>
    </source>
</reference>
<dbReference type="InterPro" id="IPR000212">
    <property type="entry name" value="DNA_helicase_UvrD/REP"/>
</dbReference>
<dbReference type="PANTHER" id="PTHR11070:SF2">
    <property type="entry name" value="ATP-DEPENDENT DNA HELICASE SRS2"/>
    <property type="match status" value="1"/>
</dbReference>
<feature type="domain" description="UvrD-like helicase ATP-binding" evidence="14">
    <location>
        <begin position="6"/>
        <end position="280"/>
    </location>
</feature>
<evidence type="ECO:0000313" key="17">
    <source>
        <dbReference type="Proteomes" id="UP000186758"/>
    </source>
</evidence>
<comment type="caution">
    <text evidence="16">The sequence shown here is derived from an EMBL/GenBank/DDBJ whole genome shotgun (WGS) entry which is preliminary data.</text>
</comment>
<dbReference type="CDD" id="cd17932">
    <property type="entry name" value="DEXQc_UvrD"/>
    <property type="match status" value="1"/>
</dbReference>
<dbReference type="SUPFAM" id="SSF52540">
    <property type="entry name" value="P-loop containing nucleoside triphosphate hydrolases"/>
    <property type="match status" value="1"/>
</dbReference>
<feature type="compositionally biased region" description="Basic residues" evidence="13">
    <location>
        <begin position="654"/>
        <end position="667"/>
    </location>
</feature>
<dbReference type="EC" id="5.6.2.4" evidence="9"/>
<protein>
    <recommendedName>
        <fullName evidence="9">DNA 3'-5' helicase</fullName>
        <ecNumber evidence="9">5.6.2.4</ecNumber>
    </recommendedName>
</protein>
<dbReference type="Proteomes" id="UP000186758">
    <property type="component" value="Unassembled WGS sequence"/>
</dbReference>
<accession>A0A1Q9YLK6</accession>
<dbReference type="PROSITE" id="PS51198">
    <property type="entry name" value="UVRD_HELICASE_ATP_BIND"/>
    <property type="match status" value="1"/>
</dbReference>
<evidence type="ECO:0000256" key="6">
    <source>
        <dbReference type="ARBA" id="ARBA00023125"/>
    </source>
</evidence>
<evidence type="ECO:0000256" key="3">
    <source>
        <dbReference type="ARBA" id="ARBA00022801"/>
    </source>
</evidence>
<keyword evidence="5 11" id="KW-0067">ATP-binding</keyword>
<dbReference type="GO" id="GO:0000725">
    <property type="term" value="P:recombinational repair"/>
    <property type="evidence" value="ECO:0007669"/>
    <property type="project" value="TreeGrafter"/>
</dbReference>
<dbReference type="EMBL" id="MPJZ01000042">
    <property type="protein sequence ID" value="OLU45828.1"/>
    <property type="molecule type" value="Genomic_DNA"/>
</dbReference>
<dbReference type="Pfam" id="PF13361">
    <property type="entry name" value="UvrD_C"/>
    <property type="match status" value="1"/>
</dbReference>
<evidence type="ECO:0000256" key="4">
    <source>
        <dbReference type="ARBA" id="ARBA00022806"/>
    </source>
</evidence>
<dbReference type="CDD" id="cd18807">
    <property type="entry name" value="SF1_C_UvrD"/>
    <property type="match status" value="1"/>
</dbReference>
<dbReference type="RefSeq" id="WP_075884940.1">
    <property type="nucleotide sequence ID" value="NZ_MPJZ01000042.1"/>
</dbReference>
<dbReference type="PROSITE" id="PS51217">
    <property type="entry name" value="UVRD_HELICASE_CTER"/>
    <property type="match status" value="1"/>
</dbReference>
<evidence type="ECO:0000256" key="2">
    <source>
        <dbReference type="ARBA" id="ARBA00022741"/>
    </source>
</evidence>
<proteinExistence type="inferred from homology"/>
<evidence type="ECO:0000256" key="7">
    <source>
        <dbReference type="ARBA" id="ARBA00023235"/>
    </source>
</evidence>
<evidence type="ECO:0000313" key="16">
    <source>
        <dbReference type="EMBL" id="OLU45828.1"/>
    </source>
</evidence>
<dbReference type="Gene3D" id="1.10.10.160">
    <property type="match status" value="1"/>
</dbReference>
<dbReference type="Gene3D" id="1.10.486.10">
    <property type="entry name" value="PCRA, domain 4"/>
    <property type="match status" value="1"/>
</dbReference>
<comment type="similarity">
    <text evidence="1">Belongs to the helicase family. UvrD subfamily.</text>
</comment>
<name>A0A1Q9YLK6_9FIRM</name>
<dbReference type="InterPro" id="IPR014016">
    <property type="entry name" value="UvrD-like_ATP-bd"/>
</dbReference>
<evidence type="ECO:0000259" key="14">
    <source>
        <dbReference type="PROSITE" id="PS51198"/>
    </source>
</evidence>
<dbReference type="Pfam" id="PF00580">
    <property type="entry name" value="UvrD-helicase"/>
    <property type="match status" value="1"/>
</dbReference>
<evidence type="ECO:0000259" key="15">
    <source>
        <dbReference type="PROSITE" id="PS51217"/>
    </source>
</evidence>
<dbReference type="PANTHER" id="PTHR11070">
    <property type="entry name" value="UVRD / RECB / PCRA DNA HELICASE FAMILY MEMBER"/>
    <property type="match status" value="1"/>
</dbReference>
<organism evidence="16 17">
    <name type="scientific">Faecalibaculum rodentium</name>
    <dbReference type="NCBI Taxonomy" id="1702221"/>
    <lineage>
        <taxon>Bacteria</taxon>
        <taxon>Bacillati</taxon>
        <taxon>Bacillota</taxon>
        <taxon>Erysipelotrichia</taxon>
        <taxon>Erysipelotrichales</taxon>
        <taxon>Erysipelotrichaceae</taxon>
        <taxon>Faecalibaculum</taxon>
    </lineage>
</organism>
<evidence type="ECO:0000256" key="12">
    <source>
        <dbReference type="SAM" id="Coils"/>
    </source>
</evidence>
<evidence type="ECO:0000256" key="8">
    <source>
        <dbReference type="ARBA" id="ARBA00034617"/>
    </source>
</evidence>
<evidence type="ECO:0000256" key="9">
    <source>
        <dbReference type="ARBA" id="ARBA00034808"/>
    </source>
</evidence>
<dbReference type="InterPro" id="IPR027417">
    <property type="entry name" value="P-loop_NTPase"/>
</dbReference>
<dbReference type="AlphaFoldDB" id="A0A1Q9YLK6"/>
<gene>
    <name evidence="16" type="ORF">BO223_03485</name>
</gene>
<evidence type="ECO:0000256" key="13">
    <source>
        <dbReference type="SAM" id="MobiDB-lite"/>
    </source>
</evidence>
<dbReference type="GO" id="GO:0043138">
    <property type="term" value="F:3'-5' DNA helicase activity"/>
    <property type="evidence" value="ECO:0007669"/>
    <property type="project" value="UniProtKB-EC"/>
</dbReference>
<keyword evidence="6" id="KW-0238">DNA-binding</keyword>
<comment type="catalytic activity">
    <reaction evidence="10">
        <text>ATP + H2O = ADP + phosphate + H(+)</text>
        <dbReference type="Rhea" id="RHEA:13065"/>
        <dbReference type="ChEBI" id="CHEBI:15377"/>
        <dbReference type="ChEBI" id="CHEBI:15378"/>
        <dbReference type="ChEBI" id="CHEBI:30616"/>
        <dbReference type="ChEBI" id="CHEBI:43474"/>
        <dbReference type="ChEBI" id="CHEBI:456216"/>
        <dbReference type="EC" id="5.6.2.4"/>
    </reaction>
</comment>
<dbReference type="GO" id="GO:0016887">
    <property type="term" value="F:ATP hydrolysis activity"/>
    <property type="evidence" value="ECO:0007669"/>
    <property type="project" value="RHEA"/>
</dbReference>
<evidence type="ECO:0000256" key="11">
    <source>
        <dbReference type="PROSITE-ProRule" id="PRU00560"/>
    </source>
</evidence>
<keyword evidence="2 11" id="KW-0547">Nucleotide-binding</keyword>
<evidence type="ECO:0000256" key="1">
    <source>
        <dbReference type="ARBA" id="ARBA00009922"/>
    </source>
</evidence>
<evidence type="ECO:0000256" key="5">
    <source>
        <dbReference type="ARBA" id="ARBA00022840"/>
    </source>
</evidence>
<feature type="region of interest" description="Disordered" evidence="13">
    <location>
        <begin position="636"/>
        <end position="675"/>
    </location>
</feature>
<dbReference type="GO" id="GO:0005524">
    <property type="term" value="F:ATP binding"/>
    <property type="evidence" value="ECO:0007669"/>
    <property type="project" value="UniProtKB-UniRule"/>
</dbReference>
<dbReference type="Gene3D" id="3.40.50.300">
    <property type="entry name" value="P-loop containing nucleotide triphosphate hydrolases"/>
    <property type="match status" value="2"/>
</dbReference>
<keyword evidence="12" id="KW-0175">Coiled coil</keyword>
<evidence type="ECO:0000256" key="10">
    <source>
        <dbReference type="ARBA" id="ARBA00048988"/>
    </source>
</evidence>
<dbReference type="GO" id="GO:0005829">
    <property type="term" value="C:cytosol"/>
    <property type="evidence" value="ECO:0007669"/>
    <property type="project" value="TreeGrafter"/>
</dbReference>